<feature type="region of interest" description="Disordered" evidence="1">
    <location>
        <begin position="1"/>
        <end position="26"/>
    </location>
</feature>
<feature type="compositionally biased region" description="Low complexity" evidence="1">
    <location>
        <begin position="12"/>
        <end position="26"/>
    </location>
</feature>
<evidence type="ECO:0000313" key="2">
    <source>
        <dbReference type="EMBL" id="MBO1432951.1"/>
    </source>
</evidence>
<protein>
    <recommendedName>
        <fullName evidence="4">Sorbitol dehydrogenase</fullName>
    </recommendedName>
</protein>
<dbReference type="InterPro" id="IPR024651">
    <property type="entry name" value="FAD-SLDH_ssu"/>
</dbReference>
<gene>
    <name evidence="2" type="ORF">J4P68_27255</name>
</gene>
<evidence type="ECO:0000256" key="1">
    <source>
        <dbReference type="SAM" id="MobiDB-lite"/>
    </source>
</evidence>
<comment type="caution">
    <text evidence="2">The sequence shown here is derived from an EMBL/GenBank/DDBJ whole genome shotgun (WGS) entry which is preliminary data.</text>
</comment>
<dbReference type="Proteomes" id="UP000692816">
    <property type="component" value="Unassembled WGS sequence"/>
</dbReference>
<evidence type="ECO:0008006" key="4">
    <source>
        <dbReference type="Google" id="ProtNLM"/>
    </source>
</evidence>
<keyword evidence="3" id="KW-1185">Reference proteome</keyword>
<reference evidence="2" key="1">
    <citation type="journal article" date="2021" name="Int. J. Syst. Evol. Microbiol.">
        <title>Bradyrhizobium septentrionale sp. nov. (sv. septentrionale) and Bradyrhizobium quebecense sp. nov. (sv. septentrionale) associated with legumes native to Canada possess rearranged symbiosis genes and numerous insertion sequences.</title>
        <authorList>
            <person name="Bromfield E.S.P."/>
            <person name="Cloutier S."/>
        </authorList>
    </citation>
    <scope>NUCLEOTIDE SEQUENCE</scope>
    <source>
        <strain evidence="2">12S5</strain>
    </source>
</reference>
<organism evidence="2 3">
    <name type="scientific">Bradyrhizobium quebecense</name>
    <dbReference type="NCBI Taxonomy" id="2748629"/>
    <lineage>
        <taxon>Bacteria</taxon>
        <taxon>Pseudomonadati</taxon>
        <taxon>Pseudomonadota</taxon>
        <taxon>Alphaproteobacteria</taxon>
        <taxon>Hyphomicrobiales</taxon>
        <taxon>Nitrobacteraceae</taxon>
        <taxon>Bradyrhizobium</taxon>
    </lineage>
</organism>
<accession>A0ABS3MNK1</accession>
<evidence type="ECO:0000313" key="3">
    <source>
        <dbReference type="Proteomes" id="UP000692816"/>
    </source>
</evidence>
<name>A0ABS3MNK1_9BRAD</name>
<dbReference type="EMBL" id="JAGEPA010000001">
    <property type="protein sequence ID" value="MBO1432951.1"/>
    <property type="molecule type" value="Genomic_DNA"/>
</dbReference>
<dbReference type="RefSeq" id="WP_207835278.1">
    <property type="nucleotide sequence ID" value="NZ_CP088282.1"/>
</dbReference>
<dbReference type="Pfam" id="PF12318">
    <property type="entry name" value="FAD-SLDH"/>
    <property type="match status" value="1"/>
</dbReference>
<feature type="compositionally biased region" description="Pro residues" evidence="1">
    <location>
        <begin position="1"/>
        <end position="11"/>
    </location>
</feature>
<proteinExistence type="predicted"/>
<sequence>MAQAEAPPPSARAPAAPARPATPTAAEPAVNVQDFIKLSQMLTGLDDLEPELAAQYLRRCTDNPEVSGQLTLLVQTLSALKGSRDKIESDFHGKLKSAGVQSPFFAASEQIIYLWYVGAFFRKKEGSATTRYWDYGPPDHYFHGKVWPVIGVQPPMTAHNTIYWTTAPGSRRS</sequence>